<dbReference type="Proteomes" id="UP001501102">
    <property type="component" value="Unassembled WGS sequence"/>
</dbReference>
<comment type="caution">
    <text evidence="1">The sequence shown here is derived from an EMBL/GenBank/DDBJ whole genome shotgun (WGS) entry which is preliminary data.</text>
</comment>
<evidence type="ECO:0000313" key="2">
    <source>
        <dbReference type="Proteomes" id="UP001501102"/>
    </source>
</evidence>
<gene>
    <name evidence="1" type="ORF">GCM10020221_01350</name>
</gene>
<organism evidence="1 2">
    <name type="scientific">Streptomyces thioluteus</name>
    <dbReference type="NCBI Taxonomy" id="66431"/>
    <lineage>
        <taxon>Bacteria</taxon>
        <taxon>Bacillati</taxon>
        <taxon>Actinomycetota</taxon>
        <taxon>Actinomycetes</taxon>
        <taxon>Kitasatosporales</taxon>
        <taxon>Streptomycetaceae</taxon>
        <taxon>Streptomyces</taxon>
    </lineage>
</organism>
<name>A0ABP6ITK6_STRTU</name>
<protein>
    <submittedName>
        <fullName evidence="1">Uncharacterized protein</fullName>
    </submittedName>
</protein>
<sequence>MPVDTTWDIIHRLTTRLDDYSTFPIDQRRILQILGEDEQGSFWQIGVIGHGPRATELAGQVATAISEWDRGWGHDAPEPSFRMAVGDARDQLTAADPRFAIDKTCSRLVVDWPRRS</sequence>
<dbReference type="EMBL" id="BAAAXZ010000004">
    <property type="protein sequence ID" value="GAA2909002.1"/>
    <property type="molecule type" value="Genomic_DNA"/>
</dbReference>
<proteinExistence type="predicted"/>
<accession>A0ABP6ITK6</accession>
<keyword evidence="2" id="KW-1185">Reference proteome</keyword>
<evidence type="ECO:0000313" key="1">
    <source>
        <dbReference type="EMBL" id="GAA2909002.1"/>
    </source>
</evidence>
<reference evidence="2" key="1">
    <citation type="journal article" date="2019" name="Int. J. Syst. Evol. Microbiol.">
        <title>The Global Catalogue of Microorganisms (GCM) 10K type strain sequencing project: providing services to taxonomists for standard genome sequencing and annotation.</title>
        <authorList>
            <consortium name="The Broad Institute Genomics Platform"/>
            <consortium name="The Broad Institute Genome Sequencing Center for Infectious Disease"/>
            <person name="Wu L."/>
            <person name="Ma J."/>
        </authorList>
    </citation>
    <scope>NUCLEOTIDE SEQUENCE [LARGE SCALE GENOMIC DNA]</scope>
    <source>
        <strain evidence="2">JCM 4087</strain>
    </source>
</reference>